<name>A0A9D1T5M0_9FIRM</name>
<proteinExistence type="predicted"/>
<protein>
    <submittedName>
        <fullName evidence="2">CehA/McbA family metallohydrolase</fullName>
    </submittedName>
</protein>
<dbReference type="EMBL" id="DVON01000138">
    <property type="protein sequence ID" value="HIV12715.1"/>
    <property type="molecule type" value="Genomic_DNA"/>
</dbReference>
<dbReference type="CDD" id="cd07432">
    <property type="entry name" value="PHP_HisPPase"/>
    <property type="match status" value="1"/>
</dbReference>
<reference evidence="2" key="2">
    <citation type="journal article" date="2021" name="PeerJ">
        <title>Extensive microbial diversity within the chicken gut microbiome revealed by metagenomics and culture.</title>
        <authorList>
            <person name="Gilroy R."/>
            <person name="Ravi A."/>
            <person name="Getino M."/>
            <person name="Pursley I."/>
            <person name="Horton D.L."/>
            <person name="Alikhan N.F."/>
            <person name="Baker D."/>
            <person name="Gharbi K."/>
            <person name="Hall N."/>
            <person name="Watson M."/>
            <person name="Adriaenssens E.M."/>
            <person name="Foster-Nyarko E."/>
            <person name="Jarju S."/>
            <person name="Secka A."/>
            <person name="Antonio M."/>
            <person name="Oren A."/>
            <person name="Chaudhuri R.R."/>
            <person name="La Ragione R."/>
            <person name="Hildebrand F."/>
            <person name="Pallen M.J."/>
        </authorList>
    </citation>
    <scope>NUCLEOTIDE SEQUENCE</scope>
    <source>
        <strain evidence="2">ChiBcec2-4451</strain>
    </source>
</reference>
<organism evidence="2 3">
    <name type="scientific">Candidatus Pullilachnospira stercoravium</name>
    <dbReference type="NCBI Taxonomy" id="2840913"/>
    <lineage>
        <taxon>Bacteria</taxon>
        <taxon>Bacillati</taxon>
        <taxon>Bacillota</taxon>
        <taxon>Clostridia</taxon>
        <taxon>Lachnospirales</taxon>
        <taxon>Lachnospiraceae</taxon>
        <taxon>Lachnospiraceae incertae sedis</taxon>
        <taxon>Candidatus Pullilachnospira</taxon>
    </lineage>
</organism>
<dbReference type="InterPro" id="IPR016195">
    <property type="entry name" value="Pol/histidinol_Pase-like"/>
</dbReference>
<dbReference type="GO" id="GO:0035312">
    <property type="term" value="F:5'-3' DNA exonuclease activity"/>
    <property type="evidence" value="ECO:0007669"/>
    <property type="project" value="TreeGrafter"/>
</dbReference>
<evidence type="ECO:0000313" key="3">
    <source>
        <dbReference type="Proteomes" id="UP000886723"/>
    </source>
</evidence>
<dbReference type="SUPFAM" id="SSF89550">
    <property type="entry name" value="PHP domain-like"/>
    <property type="match status" value="1"/>
</dbReference>
<dbReference type="AlphaFoldDB" id="A0A9D1T5M0"/>
<gene>
    <name evidence="2" type="ORF">IAA63_06200</name>
</gene>
<dbReference type="SMART" id="SM00481">
    <property type="entry name" value="POLIIIAc"/>
    <property type="match status" value="1"/>
</dbReference>
<dbReference type="Gene3D" id="3.20.20.140">
    <property type="entry name" value="Metal-dependent hydrolases"/>
    <property type="match status" value="1"/>
</dbReference>
<comment type="caution">
    <text evidence="2">The sequence shown here is derived from an EMBL/GenBank/DDBJ whole genome shotgun (WGS) entry which is preliminary data.</text>
</comment>
<evidence type="ECO:0000259" key="1">
    <source>
        <dbReference type="SMART" id="SM00481"/>
    </source>
</evidence>
<dbReference type="PANTHER" id="PTHR42924:SF3">
    <property type="entry name" value="POLYMERASE_HISTIDINOL PHOSPHATASE N-TERMINAL DOMAIN-CONTAINING PROTEIN"/>
    <property type="match status" value="1"/>
</dbReference>
<dbReference type="PANTHER" id="PTHR42924">
    <property type="entry name" value="EXONUCLEASE"/>
    <property type="match status" value="1"/>
</dbReference>
<dbReference type="GO" id="GO:0004534">
    <property type="term" value="F:5'-3' RNA exonuclease activity"/>
    <property type="evidence" value="ECO:0007669"/>
    <property type="project" value="TreeGrafter"/>
</dbReference>
<dbReference type="Proteomes" id="UP000886723">
    <property type="component" value="Unassembled WGS sequence"/>
</dbReference>
<dbReference type="InterPro" id="IPR003141">
    <property type="entry name" value="Pol/His_phosphatase_N"/>
</dbReference>
<evidence type="ECO:0000313" key="2">
    <source>
        <dbReference type="EMBL" id="HIV12715.1"/>
    </source>
</evidence>
<feature type="domain" description="Polymerase/histidinol phosphatase N-terminal" evidence="1">
    <location>
        <begin position="134"/>
        <end position="196"/>
    </location>
</feature>
<reference evidence="2" key="1">
    <citation type="submission" date="2020-10" db="EMBL/GenBank/DDBJ databases">
        <authorList>
            <person name="Gilroy R."/>
        </authorList>
    </citation>
    <scope>NUCLEOTIDE SEQUENCE</scope>
    <source>
        <strain evidence="2">ChiBcec2-4451</strain>
    </source>
</reference>
<dbReference type="InterPro" id="IPR052018">
    <property type="entry name" value="PHP_domain"/>
</dbReference>
<sequence>MKAFEITFERMVEKGEEGTYFPVEFTVPQDAEKLEICYEYARYEETVKDGRRFRREKNIVDLAVCAPQGYIGSSGSDRTRIQLSAYGSSQGFAPCEIRRGTWQVILGAYKISPEGCLVRYTVTVYPKELGLYKGDTHMHTVGSDGNCTLDEIAWMAEKQGLDYVIVTDHNNYAHNSQIRPHASVTMIPGAEWTHYKGHAGMLGAARPFDNPFCVNTPEEMREKFDEAGKRGALRVLNHPFCPNCGWRWGMDAVEYDLVEVWNGATPAPVNLECLSWWEEQLKAGKKIPITGGSDFHRTEFGRMLASPCTWLYAASRTSADLLDALKRGHGFITYGPEGPVLRVGPEGYLPGDTVPQDAEVSFVFERLKGGDVIALISDQGEERITMEEFTSEYTCTRKVKGLKYLRAQVFRQPELIGGMPALISNPFYVSGQEDGID</sequence>
<dbReference type="NCBIfam" id="NF038032">
    <property type="entry name" value="CehA_McbA_metalo"/>
    <property type="match status" value="1"/>
</dbReference>
<accession>A0A9D1T5M0</accession>